<dbReference type="PRINTS" id="PR00420">
    <property type="entry name" value="RNGMNOXGNASE"/>
</dbReference>
<dbReference type="Pfam" id="PF01494">
    <property type="entry name" value="FAD_binding_3"/>
    <property type="match status" value="1"/>
</dbReference>
<dbReference type="InterPro" id="IPR036188">
    <property type="entry name" value="FAD/NAD-bd_sf"/>
</dbReference>
<dbReference type="PANTHER" id="PTHR43422">
    <property type="entry name" value="THIAMINE THIAZOLE SYNTHASE"/>
    <property type="match status" value="1"/>
</dbReference>
<name>A0AAC9MZY2_9PSEU</name>
<reference evidence="3" key="1">
    <citation type="submission" date="2016-03" db="EMBL/GenBank/DDBJ databases">
        <title>Complete genome sequence of the type strain Actinoalloteichus hymeniacidonis DSM 45092.</title>
        <authorList>
            <person name="Schaffert L."/>
            <person name="Albersmeier A."/>
            <person name="Winkler A."/>
            <person name="Kalinowski J."/>
            <person name="Zotchev S."/>
            <person name="Ruckert C."/>
        </authorList>
    </citation>
    <scope>NUCLEOTIDE SEQUENCE [LARGE SCALE GENOMIC DNA]</scope>
    <source>
        <strain evidence="3">HPA177(T) (DSM 45092(T))</strain>
    </source>
</reference>
<dbReference type="Proteomes" id="UP000095210">
    <property type="component" value="Chromosome"/>
</dbReference>
<dbReference type="EMBL" id="CP014859">
    <property type="protein sequence ID" value="AOS64502.1"/>
    <property type="molecule type" value="Genomic_DNA"/>
</dbReference>
<dbReference type="RefSeq" id="WP_069850719.1">
    <property type="nucleotide sequence ID" value="NZ_CP014859.1"/>
</dbReference>
<feature type="domain" description="FAD-binding" evidence="1">
    <location>
        <begin position="13"/>
        <end position="349"/>
    </location>
</feature>
<dbReference type="Gene3D" id="3.50.50.60">
    <property type="entry name" value="FAD/NAD(P)-binding domain"/>
    <property type="match status" value="1"/>
</dbReference>
<dbReference type="PANTHER" id="PTHR43422:SF3">
    <property type="entry name" value="THIAMINE THIAZOLE SYNTHASE"/>
    <property type="match status" value="1"/>
</dbReference>
<dbReference type="SUPFAM" id="SSF51905">
    <property type="entry name" value="FAD/NAD(P)-binding domain"/>
    <property type="match status" value="1"/>
</dbReference>
<organism evidence="2 3">
    <name type="scientific">Actinoalloteichus hymeniacidonis</name>
    <dbReference type="NCBI Taxonomy" id="340345"/>
    <lineage>
        <taxon>Bacteria</taxon>
        <taxon>Bacillati</taxon>
        <taxon>Actinomycetota</taxon>
        <taxon>Actinomycetes</taxon>
        <taxon>Pseudonocardiales</taxon>
        <taxon>Pseudonocardiaceae</taxon>
        <taxon>Actinoalloteichus</taxon>
    </lineage>
</organism>
<dbReference type="InterPro" id="IPR002938">
    <property type="entry name" value="FAD-bd"/>
</dbReference>
<accession>A0AAC9MZY2</accession>
<gene>
    <name evidence="2" type="ORF">TL08_18535</name>
</gene>
<dbReference type="GO" id="GO:0071949">
    <property type="term" value="F:FAD binding"/>
    <property type="evidence" value="ECO:0007669"/>
    <property type="project" value="InterPro"/>
</dbReference>
<sequence>MSTVSPDPSFGHVVVAGGSVSGLLAALVLSRHADRVTVLERDHYPGGPEPRSGVPQSRHTHVLLTSGIQALDELLPGVVDELRAADAPYLSVPADVGVWQAGQWVSRDHPSQPVMSASRPLLEQLVRRRVLAAPRIRVWTSTAVTGLLGRADQVTGVTVRDRGTDQQSERAIEADLVVDATGRASRFDEWLAGLGGAPVAEETLETGRAYATCVFHADEQHFDRQLRGFYIVPEAAQTLGAIILPAEGDRWMATLSGPRGQAPPTDPAGFVDFARDLPHQAPHTFLRSARPIGKPVGYRHTGNRRRRYDQGRDRRGLLVVGDAACAFNPVYGQGVSVAAMNATALERLLTGTRVLPSTHRMQRVILRSSQAAWEIATGADSHMPGAEGNAARTGPLDLLLNRYLDRVRDRVPGDPVVCRAFRDVLFLLAPPSSLLTSYQVVRRSLLHPVAAPRSDVLTP</sequence>
<proteinExistence type="predicted"/>
<keyword evidence="3" id="KW-1185">Reference proteome</keyword>
<dbReference type="AlphaFoldDB" id="A0AAC9MZY2"/>
<protein>
    <submittedName>
        <fullName evidence="2">2-polyprenyl-6-methoxyphenol hydroxylase-like oxidoreductase</fullName>
    </submittedName>
</protein>
<evidence type="ECO:0000313" key="2">
    <source>
        <dbReference type="EMBL" id="AOS64502.1"/>
    </source>
</evidence>
<dbReference type="KEGG" id="ahm:TL08_18535"/>
<evidence type="ECO:0000259" key="1">
    <source>
        <dbReference type="Pfam" id="PF01494"/>
    </source>
</evidence>
<evidence type="ECO:0000313" key="3">
    <source>
        <dbReference type="Proteomes" id="UP000095210"/>
    </source>
</evidence>